<feature type="compositionally biased region" description="Polar residues" evidence="2">
    <location>
        <begin position="1"/>
        <end position="14"/>
    </location>
</feature>
<accession>A0ABU3GFH0</accession>
<protein>
    <submittedName>
        <fullName evidence="4">Tyrosine-type recombinase/integrase</fullName>
    </submittedName>
</protein>
<evidence type="ECO:0000256" key="2">
    <source>
        <dbReference type="SAM" id="MobiDB-lite"/>
    </source>
</evidence>
<organism evidence="4 5">
    <name type="scientific">Microbacterium aquilitoris</name>
    <dbReference type="NCBI Taxonomy" id="3067307"/>
    <lineage>
        <taxon>Bacteria</taxon>
        <taxon>Bacillati</taxon>
        <taxon>Actinomycetota</taxon>
        <taxon>Actinomycetes</taxon>
        <taxon>Micrococcales</taxon>
        <taxon>Microbacteriaceae</taxon>
        <taxon>Microbacterium</taxon>
    </lineage>
</organism>
<dbReference type="RefSeq" id="WP_311868587.1">
    <property type="nucleotide sequence ID" value="NZ_JAUZVT010000001.1"/>
</dbReference>
<evidence type="ECO:0000313" key="4">
    <source>
        <dbReference type="EMBL" id="MDT3329442.1"/>
    </source>
</evidence>
<dbReference type="Pfam" id="PF00589">
    <property type="entry name" value="Phage_integrase"/>
    <property type="match status" value="1"/>
</dbReference>
<dbReference type="PROSITE" id="PS51898">
    <property type="entry name" value="TYR_RECOMBINASE"/>
    <property type="match status" value="1"/>
</dbReference>
<reference evidence="4 5" key="1">
    <citation type="submission" date="2023-08" db="EMBL/GenBank/DDBJ databases">
        <title>Microbacterium aquilitoris sp. nov. and Microbacterium gwkjibeachense sp. nov., isolated from beach.</title>
        <authorList>
            <person name="Lee S.D."/>
            <person name="Yang H."/>
            <person name="Kim I."/>
        </authorList>
    </citation>
    <scope>NUCLEOTIDE SEQUENCE [LARGE SCALE GENOMIC DNA]</scope>
    <source>
        <strain evidence="4 5">KSW-18</strain>
    </source>
</reference>
<dbReference type="InterPro" id="IPR002104">
    <property type="entry name" value="Integrase_catalytic"/>
</dbReference>
<dbReference type="Proteomes" id="UP001262835">
    <property type="component" value="Unassembled WGS sequence"/>
</dbReference>
<evidence type="ECO:0000259" key="3">
    <source>
        <dbReference type="PROSITE" id="PS51898"/>
    </source>
</evidence>
<dbReference type="SUPFAM" id="SSF56349">
    <property type="entry name" value="DNA breaking-rejoining enzymes"/>
    <property type="match status" value="1"/>
</dbReference>
<sequence>MSDEYQNNNESTPSAPIYRNRLSRWGDTSEAARHSETLAEHIGKYASKNLPKRLARTVSRCSYEALPPEALNVVKGQKLGDDSADLHDFIRDSVALAAPHTAYAATLLMETVTRYVKWCVRDNGWPLNPHVIWSVRAIDIYSTTANRDRSEGTRRNYRSRLMRVSEVLLPEEHPEKPTPLNKRKAGAPYTKSEMAQFREWATSQLTDKKRDRAMVMLVLCAGAGIRPSEIPLIYPSDITVDDGGILINVRTDEPRVVPLMAEWEEWMVALLERSPADETLWGAITRSTTNNLTSTFTERSNGKPPRADRLRHTWVVRHLEAAVPLKDLYRAAGARKWQDLWLMLEYIEPNTDADYRRALRGEVEA</sequence>
<keyword evidence="1" id="KW-0233">DNA recombination</keyword>
<evidence type="ECO:0000313" key="5">
    <source>
        <dbReference type="Proteomes" id="UP001262835"/>
    </source>
</evidence>
<keyword evidence="5" id="KW-1185">Reference proteome</keyword>
<dbReference type="InterPro" id="IPR013762">
    <property type="entry name" value="Integrase-like_cat_sf"/>
</dbReference>
<evidence type="ECO:0000256" key="1">
    <source>
        <dbReference type="ARBA" id="ARBA00023172"/>
    </source>
</evidence>
<dbReference type="Gene3D" id="1.10.443.10">
    <property type="entry name" value="Intergrase catalytic core"/>
    <property type="match status" value="1"/>
</dbReference>
<dbReference type="EMBL" id="JAUZVT010000001">
    <property type="protein sequence ID" value="MDT3329442.1"/>
    <property type="molecule type" value="Genomic_DNA"/>
</dbReference>
<dbReference type="InterPro" id="IPR011010">
    <property type="entry name" value="DNA_brk_join_enz"/>
</dbReference>
<proteinExistence type="predicted"/>
<gene>
    <name evidence="4" type="ORF">Q9S78_02055</name>
</gene>
<name>A0ABU3GFH0_9MICO</name>
<feature type="region of interest" description="Disordered" evidence="2">
    <location>
        <begin position="1"/>
        <end position="20"/>
    </location>
</feature>
<comment type="caution">
    <text evidence="4">The sequence shown here is derived from an EMBL/GenBank/DDBJ whole genome shotgun (WGS) entry which is preliminary data.</text>
</comment>
<feature type="domain" description="Tyr recombinase" evidence="3">
    <location>
        <begin position="184"/>
        <end position="360"/>
    </location>
</feature>